<accession>A0A518CG99</accession>
<evidence type="ECO:0000256" key="1">
    <source>
        <dbReference type="SAM" id="Coils"/>
    </source>
</evidence>
<gene>
    <name evidence="3" type="ORF">Pan97_52770</name>
</gene>
<keyword evidence="2" id="KW-0812">Transmembrane</keyword>
<reference evidence="4" key="1">
    <citation type="submission" date="2019-02" db="EMBL/GenBank/DDBJ databases">
        <title>Deep-cultivation of Planctomycetes and their phenomic and genomic characterization uncovers novel biology.</title>
        <authorList>
            <person name="Wiegand S."/>
            <person name="Jogler M."/>
            <person name="Boedeker C."/>
            <person name="Pinto D."/>
            <person name="Vollmers J."/>
            <person name="Rivas-Marin E."/>
            <person name="Kohn T."/>
            <person name="Peeters S.H."/>
            <person name="Heuer A."/>
            <person name="Rast P."/>
            <person name="Oberbeckmann S."/>
            <person name="Bunk B."/>
            <person name="Jeske O."/>
            <person name="Meyerdierks A."/>
            <person name="Storesund J.E."/>
            <person name="Kallscheuer N."/>
            <person name="Luecker S."/>
            <person name="Lage O.M."/>
            <person name="Pohl T."/>
            <person name="Merkel B.J."/>
            <person name="Hornburger P."/>
            <person name="Mueller R.-W."/>
            <person name="Bruemmer F."/>
            <person name="Labrenz M."/>
            <person name="Spormann A.M."/>
            <person name="Op den Camp H."/>
            <person name="Overmann J."/>
            <person name="Amann R."/>
            <person name="Jetten M.S.M."/>
            <person name="Mascher T."/>
            <person name="Medema M.H."/>
            <person name="Devos D.P."/>
            <person name="Kaster A.-K."/>
            <person name="Ovreas L."/>
            <person name="Rohde M."/>
            <person name="Galperin M.Y."/>
            <person name="Jogler C."/>
        </authorList>
    </citation>
    <scope>NUCLEOTIDE SEQUENCE [LARGE SCALE GENOMIC DNA]</scope>
    <source>
        <strain evidence="4">Pan97</strain>
    </source>
</reference>
<evidence type="ECO:0008006" key="5">
    <source>
        <dbReference type="Google" id="ProtNLM"/>
    </source>
</evidence>
<evidence type="ECO:0000256" key="2">
    <source>
        <dbReference type="SAM" id="Phobius"/>
    </source>
</evidence>
<keyword evidence="2" id="KW-0472">Membrane</keyword>
<name>A0A518CG99_9BACT</name>
<evidence type="ECO:0000313" key="3">
    <source>
        <dbReference type="EMBL" id="QDU78194.1"/>
    </source>
</evidence>
<keyword evidence="2" id="KW-1133">Transmembrane helix</keyword>
<dbReference type="PROSITE" id="PS51257">
    <property type="entry name" value="PROKAR_LIPOPROTEIN"/>
    <property type="match status" value="1"/>
</dbReference>
<keyword evidence="1" id="KW-0175">Coiled coil</keyword>
<protein>
    <recommendedName>
        <fullName evidence="5">IncA protein</fullName>
    </recommendedName>
</protein>
<dbReference type="Proteomes" id="UP000318626">
    <property type="component" value="Chromosome"/>
</dbReference>
<dbReference type="EMBL" id="CP036289">
    <property type="protein sequence ID" value="QDU78194.1"/>
    <property type="molecule type" value="Genomic_DNA"/>
</dbReference>
<dbReference type="KEGG" id="bvo:Pan97_52770"/>
<dbReference type="OrthoDB" id="213128at2"/>
<feature type="transmembrane region" description="Helical" evidence="2">
    <location>
        <begin position="12"/>
        <end position="37"/>
    </location>
</feature>
<keyword evidence="4" id="KW-1185">Reference proteome</keyword>
<dbReference type="AlphaFoldDB" id="A0A518CG99"/>
<feature type="coiled-coil region" evidence="1">
    <location>
        <begin position="37"/>
        <end position="143"/>
    </location>
</feature>
<evidence type="ECO:0000313" key="4">
    <source>
        <dbReference type="Proteomes" id="UP000318626"/>
    </source>
</evidence>
<dbReference type="RefSeq" id="WP_144977826.1">
    <property type="nucleotide sequence ID" value="NZ_CP036289.1"/>
</dbReference>
<organism evidence="3 4">
    <name type="scientific">Bremerella volcania</name>
    <dbReference type="NCBI Taxonomy" id="2527984"/>
    <lineage>
        <taxon>Bacteria</taxon>
        <taxon>Pseudomonadati</taxon>
        <taxon>Planctomycetota</taxon>
        <taxon>Planctomycetia</taxon>
        <taxon>Pirellulales</taxon>
        <taxon>Pirellulaceae</taxon>
        <taxon>Bremerella</taxon>
    </lineage>
</organism>
<proteinExistence type="predicted"/>
<sequence length="272" mass="29928">MAKGRQAEGEDISLFPFLSVLACVIGTLAMVIATIAVQSLDNDAVDAAMEYQKKEKELQAETAALEQLRDQLKKREEQIKRENSSEQKKLEDAKKKLAELLAKLEETQNKLQNISIEGPKVNVAALTEEVGAMEEELKGRREEIAQLTKVIAERKLPPKEAENSILPGGSGVGFKPSFIECDDGRVVIHEDGKTIPVRTAELNTNPDFAKMLDKVKGQKDGTLVFLIRDDGLSTYNTARNYANAKGVKNGKLPVIGDGRVDLSYFTKQAKNS</sequence>